<dbReference type="Proteomes" id="UP001356427">
    <property type="component" value="Unassembled WGS sequence"/>
</dbReference>
<protein>
    <submittedName>
        <fullName evidence="1">Uncharacterized protein</fullName>
    </submittedName>
</protein>
<dbReference type="PANTHER" id="PTHR35350">
    <property type="entry name" value="HYPOTHETICAL LOC314168"/>
    <property type="match status" value="1"/>
</dbReference>
<evidence type="ECO:0000313" key="2">
    <source>
        <dbReference type="Proteomes" id="UP001356427"/>
    </source>
</evidence>
<accession>A0AAN8QGX4</accession>
<comment type="caution">
    <text evidence="1">The sequence shown here is derived from an EMBL/GenBank/DDBJ whole genome shotgun (WGS) entry which is preliminary data.</text>
</comment>
<evidence type="ECO:0000313" key="1">
    <source>
        <dbReference type="EMBL" id="KAK6304340.1"/>
    </source>
</evidence>
<keyword evidence="2" id="KW-1185">Reference proteome</keyword>
<dbReference type="PANTHER" id="PTHR35350:SF1">
    <property type="entry name" value="HYPOTHETICAL LOC314168"/>
    <property type="match status" value="1"/>
</dbReference>
<dbReference type="EMBL" id="JAGTTL010000023">
    <property type="protein sequence ID" value="KAK6304340.1"/>
    <property type="molecule type" value="Genomic_DNA"/>
</dbReference>
<dbReference type="InterPro" id="IPR040029">
    <property type="entry name" value="C14orf28-like"/>
</dbReference>
<dbReference type="AlphaFoldDB" id="A0AAN8QGX4"/>
<reference evidence="1 2" key="1">
    <citation type="submission" date="2021-04" db="EMBL/GenBank/DDBJ databases">
        <authorList>
            <person name="De Guttry C."/>
            <person name="Zahm M."/>
            <person name="Klopp C."/>
            <person name="Cabau C."/>
            <person name="Louis A."/>
            <person name="Berthelot C."/>
            <person name="Parey E."/>
            <person name="Roest Crollius H."/>
            <person name="Montfort J."/>
            <person name="Robinson-Rechavi M."/>
            <person name="Bucao C."/>
            <person name="Bouchez O."/>
            <person name="Gislard M."/>
            <person name="Lluch J."/>
            <person name="Milhes M."/>
            <person name="Lampietro C."/>
            <person name="Lopez Roques C."/>
            <person name="Donnadieu C."/>
            <person name="Braasch I."/>
            <person name="Desvignes T."/>
            <person name="Postlethwait J."/>
            <person name="Bobe J."/>
            <person name="Wedekind C."/>
            <person name="Guiguen Y."/>
        </authorList>
    </citation>
    <scope>NUCLEOTIDE SEQUENCE [LARGE SCALE GENOMIC DNA]</scope>
    <source>
        <strain evidence="1">Cs_M1</strain>
        <tissue evidence="1">Blood</tissue>
    </source>
</reference>
<proteinExistence type="predicted"/>
<gene>
    <name evidence="1" type="ORF">J4Q44_G00249260</name>
</gene>
<sequence length="390" mass="45667">MWAWLCGAMGVTCHCSECFEAFSRVIENTSSGHISICGCWPELRHEEIQRTMESKFCILTDTEDLRTLISSTEESLQIERTKTLFEEIRASINNNDEEDRSFWRPVLPWGGVYTIRAGRRAISCTPLYVKINLKNTCTIDGFLMILYVILRDNQSFPREVGIFLGRQFVEHFLYLMDSYDYTTVKMLWIWDRMSKRQYRSVIHHAALEIDLFGNEHENFTKNLETMLSTMQESLCTKWSCPARFQEFLQRTININPPHELPHRDPIQSAVEEFFCPKIILCKELGCNGLREFSQRVFCHGPPPFVILNMQLWKSEELSYVPYHLALSQHRYSLEGATLFNKEEHHYSAAFQIDGYWMHYDGLRSDNLILLNKPPELLLLSSLVYIRASDK</sequence>
<name>A0AAN8QGX4_9TELE</name>
<organism evidence="1 2">
    <name type="scientific">Coregonus suidteri</name>
    <dbReference type="NCBI Taxonomy" id="861788"/>
    <lineage>
        <taxon>Eukaryota</taxon>
        <taxon>Metazoa</taxon>
        <taxon>Chordata</taxon>
        <taxon>Craniata</taxon>
        <taxon>Vertebrata</taxon>
        <taxon>Euteleostomi</taxon>
        <taxon>Actinopterygii</taxon>
        <taxon>Neopterygii</taxon>
        <taxon>Teleostei</taxon>
        <taxon>Protacanthopterygii</taxon>
        <taxon>Salmoniformes</taxon>
        <taxon>Salmonidae</taxon>
        <taxon>Coregoninae</taxon>
        <taxon>Coregonus</taxon>
    </lineage>
</organism>